<dbReference type="NCBIfam" id="TIGR04255">
    <property type="entry name" value="sporadTIGR04255"/>
    <property type="match status" value="1"/>
</dbReference>
<organism evidence="1 2">
    <name type="scientific">Clostridium facile</name>
    <dbReference type="NCBI Taxonomy" id="2763035"/>
    <lineage>
        <taxon>Bacteria</taxon>
        <taxon>Bacillati</taxon>
        <taxon>Bacillota</taxon>
        <taxon>Clostridia</taxon>
        <taxon>Eubacteriales</taxon>
        <taxon>Clostridiaceae</taxon>
        <taxon>Clostridium</taxon>
    </lineage>
</organism>
<comment type="caution">
    <text evidence="1">The sequence shown here is derived from an EMBL/GenBank/DDBJ whole genome shotgun (WGS) entry which is preliminary data.</text>
</comment>
<dbReference type="RefSeq" id="WP_186995959.1">
    <property type="nucleotide sequence ID" value="NZ_JACOQK010000001.1"/>
</dbReference>
<dbReference type="Proteomes" id="UP000649151">
    <property type="component" value="Unassembled WGS sequence"/>
</dbReference>
<keyword evidence="2" id="KW-1185">Reference proteome</keyword>
<dbReference type="EMBL" id="JACOQK010000001">
    <property type="protein sequence ID" value="MBC5786722.1"/>
    <property type="molecule type" value="Genomic_DNA"/>
</dbReference>
<sequence>MKIETVERKSFKHNFLNRTIMRVDFVGPFSQDMESILHDTRNYLIDNQFKDYEERIENHVGLRIDENDLIKESLPINTLEQRKISSFKHENEIYSVDMCKDFLGIVVNKYMPFEEYSKIFLNVLNIYKTKVDLFNLKRFGIRKTNFCFIKGKENINKYFSNNYFNTCDFFGDIKTLASEKKEVFSVSDYKINLLCNIENGTIKEDESTEIDVYKVSIDSDIYLDNTDIIEKTISDTNKLLEMNEMLFNIYTNLLSNEFIKLLTDSNDFLNEDIIGVI</sequence>
<proteinExistence type="predicted"/>
<evidence type="ECO:0000313" key="2">
    <source>
        <dbReference type="Proteomes" id="UP000649151"/>
    </source>
</evidence>
<evidence type="ECO:0000313" key="1">
    <source>
        <dbReference type="EMBL" id="MBC5786722.1"/>
    </source>
</evidence>
<gene>
    <name evidence="1" type="ORF">H8Z77_01620</name>
</gene>
<name>A0ABR7INN6_9CLOT</name>
<protein>
    <submittedName>
        <fullName evidence="1">TIGR04255 family protein</fullName>
    </submittedName>
</protein>
<reference evidence="1 2" key="1">
    <citation type="submission" date="2020-08" db="EMBL/GenBank/DDBJ databases">
        <title>Genome public.</title>
        <authorList>
            <person name="Liu C."/>
            <person name="Sun Q."/>
        </authorList>
    </citation>
    <scope>NUCLEOTIDE SEQUENCE [LARGE SCALE GENOMIC DNA]</scope>
    <source>
        <strain evidence="1 2">NSJ-27</strain>
    </source>
</reference>
<accession>A0ABR7INN6</accession>
<dbReference type="InterPro" id="IPR026349">
    <property type="entry name" value="CHP04255"/>
</dbReference>